<dbReference type="Proteomes" id="UP001500689">
    <property type="component" value="Unassembled WGS sequence"/>
</dbReference>
<comment type="similarity">
    <text evidence="2">Belongs to the EspG family.</text>
</comment>
<dbReference type="Pfam" id="PF14011">
    <property type="entry name" value="ESX-1_EspG"/>
    <property type="match status" value="1"/>
</dbReference>
<feature type="compositionally biased region" description="Basic and acidic residues" evidence="5">
    <location>
        <begin position="261"/>
        <end position="275"/>
    </location>
</feature>
<dbReference type="EMBL" id="BAAAZN010000002">
    <property type="protein sequence ID" value="GAA3533019.1"/>
    <property type="molecule type" value="Genomic_DNA"/>
</dbReference>
<protein>
    <submittedName>
        <fullName evidence="6">ESX secretion-associated protein EspG</fullName>
    </submittedName>
</protein>
<comment type="caution">
    <text evidence="6">The sequence shown here is derived from an EMBL/GenBank/DDBJ whole genome shotgun (WGS) entry which is preliminary data.</text>
</comment>
<gene>
    <name evidence="6" type="ORF">GCM10022222_15490</name>
</gene>
<comment type="subcellular location">
    <subcellularLocation>
        <location evidence="1">Cytoplasm</location>
    </subcellularLocation>
</comment>
<evidence type="ECO:0000256" key="3">
    <source>
        <dbReference type="ARBA" id="ARBA00022490"/>
    </source>
</evidence>
<evidence type="ECO:0000256" key="5">
    <source>
        <dbReference type="SAM" id="MobiDB-lite"/>
    </source>
</evidence>
<evidence type="ECO:0000256" key="2">
    <source>
        <dbReference type="ARBA" id="ARBA00006411"/>
    </source>
</evidence>
<dbReference type="RefSeq" id="WP_344856765.1">
    <property type="nucleotide sequence ID" value="NZ_BAAAZN010000002.1"/>
</dbReference>
<organism evidence="6 7">
    <name type="scientific">Amycolatopsis ultiminotia</name>
    <dbReference type="NCBI Taxonomy" id="543629"/>
    <lineage>
        <taxon>Bacteria</taxon>
        <taxon>Bacillati</taxon>
        <taxon>Actinomycetota</taxon>
        <taxon>Actinomycetes</taxon>
        <taxon>Pseudonocardiales</taxon>
        <taxon>Pseudonocardiaceae</taxon>
        <taxon>Amycolatopsis</taxon>
    </lineage>
</organism>
<proteinExistence type="inferred from homology"/>
<evidence type="ECO:0000256" key="1">
    <source>
        <dbReference type="ARBA" id="ARBA00004496"/>
    </source>
</evidence>
<evidence type="ECO:0000256" key="4">
    <source>
        <dbReference type="ARBA" id="ARBA00023186"/>
    </source>
</evidence>
<keyword evidence="4" id="KW-0143">Chaperone</keyword>
<name>A0ABP6VDL3_9PSEU</name>
<keyword evidence="3" id="KW-0963">Cytoplasm</keyword>
<keyword evidence="7" id="KW-1185">Reference proteome</keyword>
<evidence type="ECO:0000313" key="7">
    <source>
        <dbReference type="Proteomes" id="UP001500689"/>
    </source>
</evidence>
<evidence type="ECO:0000313" key="6">
    <source>
        <dbReference type="EMBL" id="GAA3533019.1"/>
    </source>
</evidence>
<dbReference type="InterPro" id="IPR025734">
    <property type="entry name" value="EspG"/>
</dbReference>
<reference evidence="7" key="1">
    <citation type="journal article" date="2019" name="Int. J. Syst. Evol. Microbiol.">
        <title>The Global Catalogue of Microorganisms (GCM) 10K type strain sequencing project: providing services to taxonomists for standard genome sequencing and annotation.</title>
        <authorList>
            <consortium name="The Broad Institute Genomics Platform"/>
            <consortium name="The Broad Institute Genome Sequencing Center for Infectious Disease"/>
            <person name="Wu L."/>
            <person name="Ma J."/>
        </authorList>
    </citation>
    <scope>NUCLEOTIDE SEQUENCE [LARGE SCALE GENOMIC DNA]</scope>
    <source>
        <strain evidence="7">JCM 16898</strain>
    </source>
</reference>
<feature type="region of interest" description="Disordered" evidence="5">
    <location>
        <begin position="256"/>
        <end position="275"/>
    </location>
</feature>
<sequence>MARQLTGADGVVLSHLEFDLLWEDLDLGPSPYPLEVPSHGATMDERDELGVRVAESLAESGLLDEQDEPHPRLAELFALLAEPVFSVDLLVFRDPPLRALVAAGRRLGVLAVLDAGELALRPCLPDEVPRLAAGIVGTAGPGPGRAVRLPRETFTEAMTAFAERGHDAFERVLAVAGLTGGDLRALSTLVTTPRTGYGQLAANGPGGRSPSVAWYDTGAGRYGAVTRENAGTSWVTITPADDEWLHDRIAELLDSVRSARGNREPRTPGDTSEPR</sequence>
<accession>A0ABP6VDL3</accession>